<reference evidence="1" key="1">
    <citation type="submission" date="2016-02" db="EMBL/GenBank/DDBJ databases">
        <title>WGS assembly of Manihot esculenta.</title>
        <authorList>
            <person name="Bredeson J.V."/>
            <person name="Prochnik S.E."/>
            <person name="Lyons J.B."/>
            <person name="Schmutz J."/>
            <person name="Grimwood J."/>
            <person name="Vrebalov J."/>
            <person name="Bart R.S."/>
            <person name="Amuge T."/>
            <person name="Ferguson M.E."/>
            <person name="Green R."/>
            <person name="Putnam N."/>
            <person name="Stites J."/>
            <person name="Rounsley S."/>
            <person name="Rokhsar D.S."/>
        </authorList>
    </citation>
    <scope>NUCLEOTIDE SEQUENCE [LARGE SCALE GENOMIC DNA]</scope>
    <source>
        <tissue evidence="1">Leaf</tissue>
    </source>
</reference>
<organism evidence="1">
    <name type="scientific">Manihot esculenta</name>
    <name type="common">Cassava</name>
    <name type="synonym">Jatropha manihot</name>
    <dbReference type="NCBI Taxonomy" id="3983"/>
    <lineage>
        <taxon>Eukaryota</taxon>
        <taxon>Viridiplantae</taxon>
        <taxon>Streptophyta</taxon>
        <taxon>Embryophyta</taxon>
        <taxon>Tracheophyta</taxon>
        <taxon>Spermatophyta</taxon>
        <taxon>Magnoliopsida</taxon>
        <taxon>eudicotyledons</taxon>
        <taxon>Gunneridae</taxon>
        <taxon>Pentapetalae</taxon>
        <taxon>rosids</taxon>
        <taxon>fabids</taxon>
        <taxon>Malpighiales</taxon>
        <taxon>Euphorbiaceae</taxon>
        <taxon>Crotonoideae</taxon>
        <taxon>Manihoteae</taxon>
        <taxon>Manihot</taxon>
    </lineage>
</organism>
<accession>A0A2C9UZ61</accession>
<dbReference type="AlphaFoldDB" id="A0A2C9UZ61"/>
<evidence type="ECO:0000313" key="1">
    <source>
        <dbReference type="EMBL" id="OAY36240.1"/>
    </source>
</evidence>
<sequence>MRKWQRKRLGGVLAGTGDSSTFLSFHMVASSIPLPSSKWIYCTTCTMAGLLLSRL</sequence>
<protein>
    <submittedName>
        <fullName evidence="1">Uncharacterized protein</fullName>
    </submittedName>
</protein>
<proteinExistence type="predicted"/>
<name>A0A2C9UZ61_MANES</name>
<gene>
    <name evidence="1" type="ORF">MANES_11G006400</name>
</gene>
<dbReference type="EMBL" id="CM004397">
    <property type="protein sequence ID" value="OAY36240.1"/>
    <property type="molecule type" value="Genomic_DNA"/>
</dbReference>